<sequence length="324" mass="35205">MANSKLFSCLIFLLFVFNTANSQGLKVGFYDKACPRVEAIVQKVINDTMSKAPSLAGPLLRMHFHDCLVRGCEGSVLLNSSTHKAEKDAVPNLSLRGFQIIDNVKTALEKECPGIVSCADILALVARDVTVADKGQSWQVETGRRDGRVSNITEALLDLIPPTSNITQLKSGFQRLGLSVKDLVVLSGAHTIGTSHCSSFTDRLYNFTGVGDTDPTLDPEYIARLKLKCKPDDTTTLAEMDPGSFRTFDVHYYTNVAKRRGLFQSDGALLDDGETKAYVGLQATNHGSTFLEDFGVSMVNMGRIGVLTGTTGEIRKVCSKVNES</sequence>
<feature type="binding site" evidence="17">
    <location>
        <position position="75"/>
    </location>
    <ligand>
        <name>Ca(2+)</name>
        <dbReference type="ChEBI" id="CHEBI:29108"/>
        <label>1</label>
    </ligand>
</feature>
<dbReference type="PRINTS" id="PR00458">
    <property type="entry name" value="PEROXIDASE"/>
</dbReference>
<feature type="binding site" description="axial binding residue" evidence="17">
    <location>
        <position position="190"/>
    </location>
    <ligand>
        <name>heme b</name>
        <dbReference type="ChEBI" id="CHEBI:60344"/>
    </ligand>
    <ligandPart>
        <name>Fe</name>
        <dbReference type="ChEBI" id="CHEBI:18248"/>
    </ligandPart>
</feature>
<dbReference type="Gene3D" id="1.10.520.10">
    <property type="match status" value="1"/>
</dbReference>
<comment type="similarity">
    <text evidence="3">Belongs to the peroxidase family. Ascorbate peroxidase subfamily.</text>
</comment>
<feature type="chain" id="PRO_5010008721" description="Peroxidase" evidence="20">
    <location>
        <begin position="23"/>
        <end position="324"/>
    </location>
</feature>
<evidence type="ECO:0000256" key="5">
    <source>
        <dbReference type="ARBA" id="ARBA00022525"/>
    </source>
</evidence>
<keyword evidence="10 17" id="KW-0106">Calcium</keyword>
<feature type="site" description="Transition state stabilizer" evidence="18">
    <location>
        <position position="61"/>
    </location>
</feature>
<comment type="catalytic activity">
    <reaction evidence="1 20">
        <text>2 a phenolic donor + H2O2 = 2 a phenolic radical donor + 2 H2O</text>
        <dbReference type="Rhea" id="RHEA:56136"/>
        <dbReference type="ChEBI" id="CHEBI:15377"/>
        <dbReference type="ChEBI" id="CHEBI:16240"/>
        <dbReference type="ChEBI" id="CHEBI:139520"/>
        <dbReference type="ChEBI" id="CHEBI:139521"/>
        <dbReference type="EC" id="1.11.1.7"/>
    </reaction>
</comment>
<keyword evidence="6 20" id="KW-0575">Peroxidase</keyword>
<dbReference type="InterPro" id="IPR010255">
    <property type="entry name" value="Haem_peroxidase_sf"/>
</dbReference>
<dbReference type="Proteomes" id="UP000187406">
    <property type="component" value="Unassembled WGS sequence"/>
</dbReference>
<evidence type="ECO:0000256" key="16">
    <source>
        <dbReference type="PIRSR" id="PIRSR600823-1"/>
    </source>
</evidence>
<comment type="caution">
    <text evidence="22">The sequence shown here is derived from an EMBL/GenBank/DDBJ whole genome shotgun (WGS) entry which is preliminary data.</text>
</comment>
<feature type="disulfide bond" evidence="19">
    <location>
        <begin position="67"/>
        <end position="72"/>
    </location>
</feature>
<evidence type="ECO:0000256" key="20">
    <source>
        <dbReference type="RuleBase" id="RU362060"/>
    </source>
</evidence>
<organism evidence="22 23">
    <name type="scientific">Cephalotus follicularis</name>
    <name type="common">Albany pitcher plant</name>
    <dbReference type="NCBI Taxonomy" id="3775"/>
    <lineage>
        <taxon>Eukaryota</taxon>
        <taxon>Viridiplantae</taxon>
        <taxon>Streptophyta</taxon>
        <taxon>Embryophyta</taxon>
        <taxon>Tracheophyta</taxon>
        <taxon>Spermatophyta</taxon>
        <taxon>Magnoliopsida</taxon>
        <taxon>eudicotyledons</taxon>
        <taxon>Gunneridae</taxon>
        <taxon>Pentapetalae</taxon>
        <taxon>rosids</taxon>
        <taxon>fabids</taxon>
        <taxon>Oxalidales</taxon>
        <taxon>Cephalotaceae</taxon>
        <taxon>Cephalotus</taxon>
    </lineage>
</organism>
<evidence type="ECO:0000256" key="13">
    <source>
        <dbReference type="ARBA" id="ARBA00023157"/>
    </source>
</evidence>
<evidence type="ECO:0000256" key="9">
    <source>
        <dbReference type="ARBA" id="ARBA00022729"/>
    </source>
</evidence>
<comment type="similarity">
    <text evidence="20">Belongs to the peroxidase family. Classical plant (class III) peroxidase subfamily.</text>
</comment>
<evidence type="ECO:0000256" key="14">
    <source>
        <dbReference type="ARBA" id="ARBA00023180"/>
    </source>
</evidence>
<feature type="disulfide bond" evidence="19">
    <location>
        <begin position="118"/>
        <end position="318"/>
    </location>
</feature>
<evidence type="ECO:0000256" key="4">
    <source>
        <dbReference type="ARBA" id="ARBA00012313"/>
    </source>
</evidence>
<dbReference type="FunCoup" id="A0A1Q3DAE2">
    <property type="interactions" value="112"/>
</dbReference>
<dbReference type="PANTHER" id="PTHR31235">
    <property type="entry name" value="PEROXIDASE 25-RELATED"/>
    <property type="match status" value="1"/>
</dbReference>
<dbReference type="InterPro" id="IPR019793">
    <property type="entry name" value="Peroxidases_heam-ligand_BS"/>
</dbReference>
<feature type="disulfide bond" evidence="19">
    <location>
        <begin position="197"/>
        <end position="229"/>
    </location>
</feature>
<evidence type="ECO:0000256" key="17">
    <source>
        <dbReference type="PIRSR" id="PIRSR600823-3"/>
    </source>
</evidence>
<dbReference type="GO" id="GO:0020037">
    <property type="term" value="F:heme binding"/>
    <property type="evidence" value="ECO:0007669"/>
    <property type="project" value="UniProtKB-UniRule"/>
</dbReference>
<dbReference type="EC" id="1.11.1.7" evidence="4 20"/>
<keyword evidence="14" id="KW-0325">Glycoprotein</keyword>
<dbReference type="FunFam" id="1.10.420.10:FF:000008">
    <property type="entry name" value="Peroxidase"/>
    <property type="match status" value="1"/>
</dbReference>
<evidence type="ECO:0000256" key="11">
    <source>
        <dbReference type="ARBA" id="ARBA00023002"/>
    </source>
</evidence>
<evidence type="ECO:0000313" key="22">
    <source>
        <dbReference type="EMBL" id="GAV89238.1"/>
    </source>
</evidence>
<keyword evidence="8 17" id="KW-0479">Metal-binding</keyword>
<feature type="binding site" evidence="17">
    <location>
        <position position="249"/>
    </location>
    <ligand>
        <name>Ca(2+)</name>
        <dbReference type="ChEBI" id="CHEBI:29108"/>
        <label>2</label>
    </ligand>
</feature>
<evidence type="ECO:0000256" key="15">
    <source>
        <dbReference type="ARBA" id="ARBA00023324"/>
    </source>
</evidence>
<evidence type="ECO:0000256" key="19">
    <source>
        <dbReference type="PIRSR" id="PIRSR600823-5"/>
    </source>
</evidence>
<dbReference type="GO" id="GO:0042744">
    <property type="term" value="P:hydrogen peroxide catabolic process"/>
    <property type="evidence" value="ECO:0007669"/>
    <property type="project" value="UniProtKB-KW"/>
</dbReference>
<dbReference type="PROSITE" id="PS00436">
    <property type="entry name" value="PEROXIDASE_2"/>
    <property type="match status" value="1"/>
</dbReference>
<dbReference type="InterPro" id="IPR002016">
    <property type="entry name" value="Haem_peroxidase"/>
</dbReference>
<dbReference type="InterPro" id="IPR019794">
    <property type="entry name" value="Peroxidases_AS"/>
</dbReference>
<evidence type="ECO:0000256" key="2">
    <source>
        <dbReference type="ARBA" id="ARBA00002322"/>
    </source>
</evidence>
<dbReference type="InParanoid" id="A0A1Q3DAE2"/>
<comment type="cofactor">
    <cofactor evidence="17 20">
        <name>heme b</name>
        <dbReference type="ChEBI" id="CHEBI:60344"/>
    </cofactor>
    <text evidence="17 20">Binds 1 heme b (iron(II)-protoporphyrin IX) group per subunit.</text>
</comment>
<keyword evidence="11 20" id="KW-0560">Oxidoreductase</keyword>
<evidence type="ECO:0000256" key="10">
    <source>
        <dbReference type="ARBA" id="ARBA00022837"/>
    </source>
</evidence>
<dbReference type="EMBL" id="BDDD01005345">
    <property type="protein sequence ID" value="GAV89238.1"/>
    <property type="molecule type" value="Genomic_DNA"/>
</dbReference>
<feature type="binding site" evidence="17">
    <location>
        <position position="71"/>
    </location>
    <ligand>
        <name>Ca(2+)</name>
        <dbReference type="ChEBI" id="CHEBI:29108"/>
        <label>1</label>
    </ligand>
</feature>
<comment type="function">
    <text evidence="2">Removal of H(2)O(2), oxidation of toxic reductants, biosynthesis and degradation of lignin, suberization, auxin catabolism, response to environmental stresses such as wounding, pathogen attack and oxidative stress. These functions might be dependent on each isozyme/isoform in each plant tissue.</text>
</comment>
<evidence type="ECO:0000313" key="23">
    <source>
        <dbReference type="Proteomes" id="UP000187406"/>
    </source>
</evidence>
<feature type="binding site" evidence="17">
    <location>
        <position position="69"/>
    </location>
    <ligand>
        <name>Ca(2+)</name>
        <dbReference type="ChEBI" id="CHEBI:29108"/>
        <label>1</label>
    </ligand>
</feature>
<dbReference type="GO" id="GO:0005576">
    <property type="term" value="C:extracellular region"/>
    <property type="evidence" value="ECO:0007669"/>
    <property type="project" value="UniProtKB-SubCell"/>
</dbReference>
<dbReference type="GO" id="GO:0046872">
    <property type="term" value="F:metal ion binding"/>
    <property type="evidence" value="ECO:0007669"/>
    <property type="project" value="UniProtKB-UniRule"/>
</dbReference>
<evidence type="ECO:0000256" key="18">
    <source>
        <dbReference type="PIRSR" id="PIRSR600823-4"/>
    </source>
</evidence>
<feature type="signal peptide" evidence="20">
    <location>
        <begin position="1"/>
        <end position="22"/>
    </location>
</feature>
<dbReference type="PRINTS" id="PR00461">
    <property type="entry name" value="PLPEROXIDASE"/>
</dbReference>
<reference evidence="23" key="1">
    <citation type="submission" date="2016-04" db="EMBL/GenBank/DDBJ databases">
        <title>Cephalotus genome sequencing.</title>
        <authorList>
            <person name="Fukushima K."/>
            <person name="Hasebe M."/>
            <person name="Fang X."/>
        </authorList>
    </citation>
    <scope>NUCLEOTIDE SEQUENCE [LARGE SCALE GENOMIC DNA]</scope>
    <source>
        <strain evidence="23">cv. St1</strain>
    </source>
</reference>
<dbReference type="PROSITE" id="PS50873">
    <property type="entry name" value="PEROXIDASE_4"/>
    <property type="match status" value="1"/>
</dbReference>
<evidence type="ECO:0000256" key="1">
    <source>
        <dbReference type="ARBA" id="ARBA00000189"/>
    </source>
</evidence>
<dbReference type="OrthoDB" id="2113341at2759"/>
<comment type="subcellular location">
    <subcellularLocation>
        <location evidence="20">Secreted</location>
    </subcellularLocation>
</comment>
<keyword evidence="15 20" id="KW-0376">Hydrogen peroxide</keyword>
<proteinExistence type="inferred from homology"/>
<keyword evidence="13 19" id="KW-1015">Disulfide bond</keyword>
<evidence type="ECO:0000256" key="8">
    <source>
        <dbReference type="ARBA" id="ARBA00022723"/>
    </source>
</evidence>
<feature type="active site" description="Proton acceptor" evidence="16">
    <location>
        <position position="65"/>
    </location>
</feature>
<keyword evidence="5 20" id="KW-0964">Secreted</keyword>
<evidence type="ECO:0000256" key="7">
    <source>
        <dbReference type="ARBA" id="ARBA00022617"/>
    </source>
</evidence>
<feature type="domain" description="Plant heme peroxidase family profile" evidence="21">
    <location>
        <begin position="24"/>
        <end position="322"/>
    </location>
</feature>
<dbReference type="STRING" id="3775.A0A1Q3DAE2"/>
<dbReference type="Pfam" id="PF00141">
    <property type="entry name" value="peroxidase"/>
    <property type="match status" value="1"/>
</dbReference>
<feature type="binding site" evidence="17">
    <location>
        <position position="86"/>
    </location>
    <ligand>
        <name>Ca(2+)</name>
        <dbReference type="ChEBI" id="CHEBI:29108"/>
        <label>1</label>
    </ligand>
</feature>
<keyword evidence="23" id="KW-1185">Reference proteome</keyword>
<protein>
    <recommendedName>
        <fullName evidence="4 20">Peroxidase</fullName>
        <ecNumber evidence="4 20">1.11.1.7</ecNumber>
    </recommendedName>
</protein>
<evidence type="ECO:0000259" key="21">
    <source>
        <dbReference type="PROSITE" id="PS50873"/>
    </source>
</evidence>
<dbReference type="GO" id="GO:0006979">
    <property type="term" value="P:response to oxidative stress"/>
    <property type="evidence" value="ECO:0007669"/>
    <property type="project" value="UniProtKB-UniRule"/>
</dbReference>
<evidence type="ECO:0000256" key="3">
    <source>
        <dbReference type="ARBA" id="ARBA00006873"/>
    </source>
</evidence>
<feature type="binding site" evidence="17">
    <location>
        <position position="191"/>
    </location>
    <ligand>
        <name>Ca(2+)</name>
        <dbReference type="ChEBI" id="CHEBI:29108"/>
        <label>2</label>
    </ligand>
</feature>
<dbReference type="FunFam" id="1.10.520.10:FF:000001">
    <property type="entry name" value="Peroxidase"/>
    <property type="match status" value="1"/>
</dbReference>
<evidence type="ECO:0000256" key="6">
    <source>
        <dbReference type="ARBA" id="ARBA00022559"/>
    </source>
</evidence>
<keyword evidence="7 20" id="KW-0349">Heme</keyword>
<feature type="binding site" evidence="17">
    <location>
        <position position="66"/>
    </location>
    <ligand>
        <name>Ca(2+)</name>
        <dbReference type="ChEBI" id="CHEBI:29108"/>
        <label>1</label>
    </ligand>
</feature>
<keyword evidence="12 17" id="KW-0408">Iron</keyword>
<evidence type="ECO:0000256" key="12">
    <source>
        <dbReference type="ARBA" id="ARBA00023004"/>
    </source>
</evidence>
<dbReference type="Gene3D" id="1.10.420.10">
    <property type="entry name" value="Peroxidase, domain 2"/>
    <property type="match status" value="1"/>
</dbReference>
<dbReference type="GO" id="GO:0140825">
    <property type="term" value="F:lactoperoxidase activity"/>
    <property type="evidence" value="ECO:0007669"/>
    <property type="project" value="UniProtKB-EC"/>
</dbReference>
<dbReference type="PROSITE" id="PS00435">
    <property type="entry name" value="PEROXIDASE_1"/>
    <property type="match status" value="1"/>
</dbReference>
<feature type="binding site" evidence="17">
    <location>
        <position position="241"/>
    </location>
    <ligand>
        <name>Ca(2+)</name>
        <dbReference type="ChEBI" id="CHEBI:29108"/>
        <label>2</label>
    </ligand>
</feature>
<dbReference type="CDD" id="cd00693">
    <property type="entry name" value="secretory_peroxidase"/>
    <property type="match status" value="1"/>
</dbReference>
<gene>
    <name evidence="22" type="ORF">CFOL_v3_32656</name>
</gene>
<accession>A0A1Q3DAE2</accession>
<comment type="cofactor">
    <cofactor evidence="17 20">
        <name>Ca(2+)</name>
        <dbReference type="ChEBI" id="CHEBI:29108"/>
    </cofactor>
    <text evidence="17 20">Binds 2 calcium ions per subunit.</text>
</comment>
<keyword evidence="9 20" id="KW-0732">Signal</keyword>
<dbReference type="SUPFAM" id="SSF48113">
    <property type="entry name" value="Heme-dependent peroxidases"/>
    <property type="match status" value="1"/>
</dbReference>
<name>A0A1Q3DAE2_CEPFO</name>
<dbReference type="InterPro" id="IPR033905">
    <property type="entry name" value="Secretory_peroxidase"/>
</dbReference>
<dbReference type="InterPro" id="IPR000823">
    <property type="entry name" value="Peroxidase_pln"/>
</dbReference>
<feature type="disulfide bond" evidence="19">
    <location>
        <begin position="34"/>
        <end position="112"/>
    </location>
</feature>
<dbReference type="AlphaFoldDB" id="A0A1Q3DAE2"/>